<name>A0A0F9TK28_9ZZZZ</name>
<evidence type="ECO:0000313" key="1">
    <source>
        <dbReference type="EMBL" id="KKN49331.1"/>
    </source>
</evidence>
<organism evidence="1">
    <name type="scientific">marine sediment metagenome</name>
    <dbReference type="NCBI Taxonomy" id="412755"/>
    <lineage>
        <taxon>unclassified sequences</taxon>
        <taxon>metagenomes</taxon>
        <taxon>ecological metagenomes</taxon>
    </lineage>
</organism>
<proteinExistence type="predicted"/>
<reference evidence="1" key="1">
    <citation type="journal article" date="2015" name="Nature">
        <title>Complex archaea that bridge the gap between prokaryotes and eukaryotes.</title>
        <authorList>
            <person name="Spang A."/>
            <person name="Saw J.H."/>
            <person name="Jorgensen S.L."/>
            <person name="Zaremba-Niedzwiedzka K."/>
            <person name="Martijn J."/>
            <person name="Lind A.E."/>
            <person name="van Eijk R."/>
            <person name="Schleper C."/>
            <person name="Guy L."/>
            <person name="Ettema T.J."/>
        </authorList>
    </citation>
    <scope>NUCLEOTIDE SEQUENCE</scope>
</reference>
<accession>A0A0F9TK28</accession>
<dbReference type="AlphaFoldDB" id="A0A0F9TK28"/>
<dbReference type="SUPFAM" id="SSF110849">
    <property type="entry name" value="ParB/Sulfiredoxin"/>
    <property type="match status" value="1"/>
</dbReference>
<sequence>MLTKQFATKDLNLDFTLYPRGSIDQQRVSNYRQAMEAGSEFPPIIVDQNNRVIDGFHRVTACMRAFGDAASIAAEVHSYPTETDAFEAAMLANSSHGMTLSHLDQVHCLYVAQDLGIDPARAASALHITVEKASNIIKHVGFVSKPLTGLGPDGNIIPLKPSARHLQGKKLSPEQVEAHAKMAGGTQIYLVNQLIGLIETGILDMSQERLIPRLEKLRGLLNDL</sequence>
<protein>
    <submittedName>
        <fullName evidence="1">Uncharacterized protein</fullName>
    </submittedName>
</protein>
<gene>
    <name evidence="1" type="ORF">LCGC14_0644300</name>
</gene>
<dbReference type="InterPro" id="IPR036086">
    <property type="entry name" value="ParB/Sulfiredoxin_sf"/>
</dbReference>
<comment type="caution">
    <text evidence="1">The sequence shown here is derived from an EMBL/GenBank/DDBJ whole genome shotgun (WGS) entry which is preliminary data.</text>
</comment>
<dbReference type="EMBL" id="LAZR01001173">
    <property type="protein sequence ID" value="KKN49331.1"/>
    <property type="molecule type" value="Genomic_DNA"/>
</dbReference>